<evidence type="ECO:0000256" key="5">
    <source>
        <dbReference type="ARBA" id="ARBA00023004"/>
    </source>
</evidence>
<accession>A0A918IKP0</accession>
<evidence type="ECO:0000256" key="8">
    <source>
        <dbReference type="ARBA" id="ARBA00029586"/>
    </source>
</evidence>
<dbReference type="EMBL" id="BMTD01000029">
    <property type="protein sequence ID" value="GGV25928.1"/>
    <property type="molecule type" value="Genomic_DNA"/>
</dbReference>
<keyword evidence="13" id="KW-1185">Reference proteome</keyword>
<evidence type="ECO:0000256" key="7">
    <source>
        <dbReference type="ARBA" id="ARBA00023157"/>
    </source>
</evidence>
<proteinExistence type="predicted"/>
<dbReference type="InterPro" id="IPR017941">
    <property type="entry name" value="Rieske_2Fe-2S"/>
</dbReference>
<dbReference type="Proteomes" id="UP000618795">
    <property type="component" value="Unassembled WGS sequence"/>
</dbReference>
<evidence type="ECO:0000256" key="3">
    <source>
        <dbReference type="ARBA" id="ARBA00022714"/>
    </source>
</evidence>
<reference evidence="12" key="2">
    <citation type="submission" date="2020-09" db="EMBL/GenBank/DDBJ databases">
        <authorList>
            <person name="Sun Q."/>
            <person name="Ohkuma M."/>
        </authorList>
    </citation>
    <scope>NUCLEOTIDE SEQUENCE</scope>
    <source>
        <strain evidence="12">JCM 4369</strain>
    </source>
</reference>
<keyword evidence="5" id="KW-0408">Iron</keyword>
<dbReference type="Gene3D" id="2.102.10.10">
    <property type="entry name" value="Rieske [2Fe-2S] iron-sulphur domain"/>
    <property type="match status" value="1"/>
</dbReference>
<evidence type="ECO:0000256" key="2">
    <source>
        <dbReference type="ARBA" id="ARBA00015816"/>
    </source>
</evidence>
<evidence type="ECO:0000256" key="10">
    <source>
        <dbReference type="SAM" id="MobiDB-lite"/>
    </source>
</evidence>
<evidence type="ECO:0000256" key="4">
    <source>
        <dbReference type="ARBA" id="ARBA00022723"/>
    </source>
</evidence>
<feature type="region of interest" description="Disordered" evidence="10">
    <location>
        <begin position="33"/>
        <end position="100"/>
    </location>
</feature>
<keyword evidence="4" id="KW-0479">Metal-binding</keyword>
<dbReference type="GO" id="GO:0016705">
    <property type="term" value="F:oxidoreductase activity, acting on paired donors, with incorporation or reduction of molecular oxygen"/>
    <property type="evidence" value="ECO:0007669"/>
    <property type="project" value="UniProtKB-ARBA"/>
</dbReference>
<feature type="compositionally biased region" description="Gly residues" evidence="10">
    <location>
        <begin position="60"/>
        <end position="79"/>
    </location>
</feature>
<dbReference type="CDD" id="cd03467">
    <property type="entry name" value="Rieske"/>
    <property type="match status" value="1"/>
</dbReference>
<dbReference type="GO" id="GO:0004497">
    <property type="term" value="F:monooxygenase activity"/>
    <property type="evidence" value="ECO:0007669"/>
    <property type="project" value="UniProtKB-ARBA"/>
</dbReference>
<evidence type="ECO:0000256" key="6">
    <source>
        <dbReference type="ARBA" id="ARBA00023014"/>
    </source>
</evidence>
<comment type="cofactor">
    <cofactor evidence="9">
        <name>[2Fe-2S] cluster</name>
        <dbReference type="ChEBI" id="CHEBI:190135"/>
    </cofactor>
</comment>
<keyword evidence="6" id="KW-0411">Iron-sulfur</keyword>
<organism evidence="12 13">
    <name type="scientific">Streptomyces filipinensis</name>
    <dbReference type="NCBI Taxonomy" id="66887"/>
    <lineage>
        <taxon>Bacteria</taxon>
        <taxon>Bacillati</taxon>
        <taxon>Actinomycetota</taxon>
        <taxon>Actinomycetes</taxon>
        <taxon>Kitasatosporales</taxon>
        <taxon>Streptomycetaceae</taxon>
        <taxon>Streptomyces</taxon>
    </lineage>
</organism>
<dbReference type="GO" id="GO:0016020">
    <property type="term" value="C:membrane"/>
    <property type="evidence" value="ECO:0007669"/>
    <property type="project" value="InterPro"/>
</dbReference>
<evidence type="ECO:0000256" key="9">
    <source>
        <dbReference type="ARBA" id="ARBA00034078"/>
    </source>
</evidence>
<feature type="compositionally biased region" description="Low complexity" evidence="10">
    <location>
        <begin position="33"/>
        <end position="59"/>
    </location>
</feature>
<dbReference type="InterPro" id="IPR014349">
    <property type="entry name" value="Rieske_Fe-S_prot"/>
</dbReference>
<evidence type="ECO:0000313" key="12">
    <source>
        <dbReference type="EMBL" id="GGV25928.1"/>
    </source>
</evidence>
<dbReference type="GO" id="GO:0051537">
    <property type="term" value="F:2 iron, 2 sulfur cluster binding"/>
    <property type="evidence" value="ECO:0007669"/>
    <property type="project" value="UniProtKB-KW"/>
</dbReference>
<comment type="function">
    <text evidence="1">Iron-sulfur subunit of the cytochrome bc1 complex, an essential component of the respiratory electron transport chain required for ATP synthesis. The bc1 complex catalyzes the oxidation of menaquinol and the reduction of cytochrome c in the respiratory chain. The bc1 complex operates through a Q-cycle mechanism that couples electron transfer to generation of the proton gradient that drives ATP synthesis.</text>
</comment>
<sequence length="174" mass="16144">MTSASPQPATGPARRTVVAAAGAAGLAAALTACGSGDDSSGAAGSGSGSSTTAGTTGSTGSTGGTGSTAGSQSGGGSAGGTALAKTSDIPEGGGKIFKDQGVVVTQPTAGTYKAFSSKCTHQGCAVGSVADGVIVCPCHKSHFSVADGSVKQGPATQPLPAAKITVSGDEIKLA</sequence>
<gene>
    <name evidence="12" type="ORF">GCM10010260_77850</name>
</gene>
<protein>
    <recommendedName>
        <fullName evidence="2">Cytochrome bc1 complex Rieske iron-sulfur subunit</fullName>
    </recommendedName>
    <alternativeName>
        <fullName evidence="8">Cytochrome bc1 reductase complex subunit QcrA</fullName>
    </alternativeName>
</protein>
<dbReference type="PANTHER" id="PTHR10134">
    <property type="entry name" value="CYTOCHROME B-C1 COMPLEX SUBUNIT RIESKE, MITOCHONDRIAL"/>
    <property type="match status" value="1"/>
</dbReference>
<dbReference type="FunFam" id="2.102.10.10:FF:000016">
    <property type="entry name" value="Nitrite reductase/ring-hydroxylating ferredoxin subunit"/>
    <property type="match status" value="1"/>
</dbReference>
<evidence type="ECO:0000259" key="11">
    <source>
        <dbReference type="PROSITE" id="PS51296"/>
    </source>
</evidence>
<name>A0A918IKP0_9ACTN</name>
<dbReference type="Pfam" id="PF00355">
    <property type="entry name" value="Rieske"/>
    <property type="match status" value="1"/>
</dbReference>
<dbReference type="InterPro" id="IPR005805">
    <property type="entry name" value="Rieske_Fe-S_prot_C"/>
</dbReference>
<feature type="domain" description="Rieske" evidence="11">
    <location>
        <begin position="81"/>
        <end position="173"/>
    </location>
</feature>
<dbReference type="InterPro" id="IPR006311">
    <property type="entry name" value="TAT_signal"/>
</dbReference>
<dbReference type="PRINTS" id="PR00162">
    <property type="entry name" value="RIESKE"/>
</dbReference>
<evidence type="ECO:0000313" key="13">
    <source>
        <dbReference type="Proteomes" id="UP000618795"/>
    </source>
</evidence>
<dbReference type="PROSITE" id="PS51318">
    <property type="entry name" value="TAT"/>
    <property type="match status" value="1"/>
</dbReference>
<comment type="caution">
    <text evidence="12">The sequence shown here is derived from an EMBL/GenBank/DDBJ whole genome shotgun (WGS) entry which is preliminary data.</text>
</comment>
<reference evidence="12" key="1">
    <citation type="journal article" date="2014" name="Int. J. Syst. Evol. Microbiol.">
        <title>Complete genome sequence of Corynebacterium casei LMG S-19264T (=DSM 44701T), isolated from a smear-ripened cheese.</title>
        <authorList>
            <consortium name="US DOE Joint Genome Institute (JGI-PGF)"/>
            <person name="Walter F."/>
            <person name="Albersmeier A."/>
            <person name="Kalinowski J."/>
            <person name="Ruckert C."/>
        </authorList>
    </citation>
    <scope>NUCLEOTIDE SEQUENCE</scope>
    <source>
        <strain evidence="12">JCM 4369</strain>
    </source>
</reference>
<dbReference type="AlphaFoldDB" id="A0A918IKP0"/>
<evidence type="ECO:0000256" key="1">
    <source>
        <dbReference type="ARBA" id="ARBA00002494"/>
    </source>
</evidence>
<keyword evidence="3" id="KW-0001">2Fe-2S</keyword>
<dbReference type="GO" id="GO:0046872">
    <property type="term" value="F:metal ion binding"/>
    <property type="evidence" value="ECO:0007669"/>
    <property type="project" value="UniProtKB-KW"/>
</dbReference>
<dbReference type="PROSITE" id="PS51296">
    <property type="entry name" value="RIESKE"/>
    <property type="match status" value="1"/>
</dbReference>
<keyword evidence="7" id="KW-1015">Disulfide bond</keyword>
<dbReference type="InterPro" id="IPR036922">
    <property type="entry name" value="Rieske_2Fe-2S_sf"/>
</dbReference>
<dbReference type="RefSeq" id="WP_191878170.1">
    <property type="nucleotide sequence ID" value="NZ_BMTD01000029.1"/>
</dbReference>
<dbReference type="SUPFAM" id="SSF50022">
    <property type="entry name" value="ISP domain"/>
    <property type="match status" value="1"/>
</dbReference>